<evidence type="ECO:0000313" key="1">
    <source>
        <dbReference type="EMBL" id="MDL5354331.1"/>
    </source>
</evidence>
<dbReference type="EMBL" id="JASVWL010000003">
    <property type="protein sequence ID" value="MDL5354331.1"/>
    <property type="molecule type" value="Genomic_DNA"/>
</dbReference>
<dbReference type="GeneID" id="83611945"/>
<dbReference type="RefSeq" id="WP_235375947.1">
    <property type="nucleotide sequence ID" value="NZ_JAIKTY010000036.1"/>
</dbReference>
<protein>
    <submittedName>
        <fullName evidence="1">ABC transporter ATPase</fullName>
    </submittedName>
</protein>
<evidence type="ECO:0000313" key="2">
    <source>
        <dbReference type="Proteomes" id="UP001224739"/>
    </source>
</evidence>
<proteinExistence type="predicted"/>
<dbReference type="Proteomes" id="UP001224739">
    <property type="component" value="Unassembled WGS sequence"/>
</dbReference>
<organism evidence="1 2">
    <name type="scientific">Proteus faecis</name>
    <dbReference type="NCBI Taxonomy" id="2050967"/>
    <lineage>
        <taxon>Bacteria</taxon>
        <taxon>Pseudomonadati</taxon>
        <taxon>Pseudomonadota</taxon>
        <taxon>Gammaproteobacteria</taxon>
        <taxon>Enterobacterales</taxon>
        <taxon>Morganellaceae</taxon>
        <taxon>Proteus</taxon>
    </lineage>
</organism>
<sequence>MTITGKRLVPTSTVLQARVVIYQPSKKPLERKGQWIDTSFGRCRVTGRLGQRHADIVKSMLFVAERRRDINDGGIELLVDPAKLRKVLSDNQYSGGRLNKLLLELKAATVEIVTPKLDQIGERIIGGLIDHVIPSPMTRNNPLPDSQGGVRRLWKVRLGIALVMLLERDLSLYYRPELIARLKHGISQAVARHVLTHNNNPPGGWYLDTLFVAVSGNDVSAKTMSNYRTRIKDDIESLRVIGVDINSENRIKRLTGARYFLVLAGSLELFRIYKRCIARFMRT</sequence>
<gene>
    <name evidence="1" type="ORF">QSH02_05675</name>
</gene>
<dbReference type="AlphaFoldDB" id="A0AAW7CU35"/>
<reference evidence="1" key="1">
    <citation type="submission" date="2023-06" db="EMBL/GenBank/DDBJ databases">
        <title>Acute promotion of culturable opportunistic pathogens and persistent increase of antibiotic resistance following antibiotic exposure in mouse gut microbiota.</title>
        <authorList>
            <person name="Li L."/>
            <person name="Wang B."/>
            <person name="Sun Y."/>
            <person name="Wang M."/>
            <person name="Xu H."/>
        </authorList>
    </citation>
    <scope>NUCLEOTIDE SEQUENCE</scope>
    <source>
        <strain evidence="1">EPA10_1</strain>
    </source>
</reference>
<comment type="caution">
    <text evidence="1">The sequence shown here is derived from an EMBL/GenBank/DDBJ whole genome shotgun (WGS) entry which is preliminary data.</text>
</comment>
<name>A0AAW7CU35_9GAMM</name>
<accession>A0AAW7CU35</accession>